<accession>A0A7S9XH57</accession>
<evidence type="ECO:0000256" key="1">
    <source>
        <dbReference type="SAM" id="Phobius"/>
    </source>
</evidence>
<keyword evidence="1" id="KW-0472">Membrane</keyword>
<name>A0A7S9XH57_9VIRU</name>
<organism evidence="2">
    <name type="scientific">Virus NIOZ-UU159</name>
    <dbReference type="NCBI Taxonomy" id="2763270"/>
    <lineage>
        <taxon>Viruses</taxon>
    </lineage>
</organism>
<proteinExistence type="predicted"/>
<dbReference type="InterPro" id="IPR013320">
    <property type="entry name" value="ConA-like_dom_sf"/>
</dbReference>
<protein>
    <submittedName>
        <fullName evidence="2">Uncharacterized protein</fullName>
    </submittedName>
</protein>
<dbReference type="EMBL" id="MW030603">
    <property type="protein sequence ID" value="QPI16782.1"/>
    <property type="molecule type" value="Genomic_DNA"/>
</dbReference>
<sequence length="359" mass="39659">MVDVVQQNTNKDVLNNVGDSVSSAFSNASEVATNNKIVQNTSAAVSSAASSVTNAVSNISIQETKDAIVETLSDNTSVLFLLIVLLVIASVVGYIIYYIITDTVLYQQKILIPGSDVPLFCNQLTELPFKQKLESGNGKKRSYCFWIYIFNINSGSGRYRHVAHISNNDNNKHITNASPHIILDKDKNTLHIRFALNNNSEPYWTRTEDYSESSINDYLSNEGIATGFSINYVPIQRWVHVGFVINDIGGGSITTYIDGNYYETLDRKKGMLGTLRLDKLNLDSKGTLLVGGQGSGSPYGFSGLLSKFTMFNYDLNKNDMYKEYRAGPINGMLASLGIGAYGLRNPIYKLKAADVEMRE</sequence>
<gene>
    <name evidence="2" type="ORF">NIOZUU159_00277</name>
</gene>
<reference evidence="2" key="1">
    <citation type="submission" date="2020-08" db="EMBL/GenBank/DDBJ databases">
        <title>Bridging the membrane lipid divide: bacteria of the FCB group superphylum have the potential to synthesize archaeal ether lipids.</title>
        <authorList>
            <person name="Villanueva L."/>
            <person name="von Meijenfeldt F.A.B."/>
            <person name="Westbye A.B."/>
            <person name="Yadav S."/>
            <person name="Hopmans E.C."/>
            <person name="Dutilh B.E."/>
            <person name="Sinninghe Damste J.S."/>
        </authorList>
    </citation>
    <scope>NUCLEOTIDE SEQUENCE</scope>
    <source>
        <strain evidence="2">NIOZ-UU159</strain>
    </source>
</reference>
<keyword evidence="1" id="KW-0812">Transmembrane</keyword>
<evidence type="ECO:0000313" key="2">
    <source>
        <dbReference type="EMBL" id="QPI16782.1"/>
    </source>
</evidence>
<dbReference type="SUPFAM" id="SSF49899">
    <property type="entry name" value="Concanavalin A-like lectins/glucanases"/>
    <property type="match status" value="1"/>
</dbReference>
<feature type="transmembrane region" description="Helical" evidence="1">
    <location>
        <begin position="78"/>
        <end position="100"/>
    </location>
</feature>
<dbReference type="Gene3D" id="2.60.120.200">
    <property type="match status" value="1"/>
</dbReference>
<keyword evidence="1" id="KW-1133">Transmembrane helix</keyword>